<dbReference type="SUPFAM" id="SSF53448">
    <property type="entry name" value="Nucleotide-diphospho-sugar transferases"/>
    <property type="match status" value="1"/>
</dbReference>
<accession>A0A1F4V495</accession>
<dbReference type="Proteomes" id="UP000178771">
    <property type="component" value="Unassembled WGS sequence"/>
</dbReference>
<evidence type="ECO:0000313" key="3">
    <source>
        <dbReference type="EMBL" id="OGC51880.1"/>
    </source>
</evidence>
<dbReference type="Pfam" id="PF22640">
    <property type="entry name" value="ManC_GMP_beta-helix"/>
    <property type="match status" value="1"/>
</dbReference>
<dbReference type="GO" id="GO:0004475">
    <property type="term" value="F:mannose-1-phosphate guanylyltransferase (GTP) activity"/>
    <property type="evidence" value="ECO:0007669"/>
    <property type="project" value="TreeGrafter"/>
</dbReference>
<dbReference type="GO" id="GO:0009298">
    <property type="term" value="P:GDP-mannose biosynthetic process"/>
    <property type="evidence" value="ECO:0007669"/>
    <property type="project" value="TreeGrafter"/>
</dbReference>
<dbReference type="InterPro" id="IPR005835">
    <property type="entry name" value="NTP_transferase_dom"/>
</dbReference>
<gene>
    <name evidence="3" type="ORF">A2982_02550</name>
</gene>
<name>A0A1F4V495_UNCKA</name>
<evidence type="ECO:0000259" key="2">
    <source>
        <dbReference type="Pfam" id="PF22640"/>
    </source>
</evidence>
<organism evidence="3 4">
    <name type="scientific">candidate division WWE3 bacterium RIFCSPLOWO2_01_FULL_39_13</name>
    <dbReference type="NCBI Taxonomy" id="1802624"/>
    <lineage>
        <taxon>Bacteria</taxon>
        <taxon>Katanobacteria</taxon>
    </lineage>
</organism>
<proteinExistence type="predicted"/>
<evidence type="ECO:0000313" key="4">
    <source>
        <dbReference type="Proteomes" id="UP000178771"/>
    </source>
</evidence>
<dbReference type="InterPro" id="IPR054566">
    <property type="entry name" value="ManC/GMP-like_b-helix"/>
</dbReference>
<feature type="domain" description="MannoseP isomerase/GMP-like beta-helix" evidence="2">
    <location>
        <begin position="294"/>
        <end position="350"/>
    </location>
</feature>
<dbReference type="PANTHER" id="PTHR46390:SF1">
    <property type="entry name" value="MANNOSE-1-PHOSPHATE GUANYLYLTRANSFERASE"/>
    <property type="match status" value="1"/>
</dbReference>
<dbReference type="InterPro" id="IPR029044">
    <property type="entry name" value="Nucleotide-diphossugar_trans"/>
</dbReference>
<sequence>MKNIIFAGGTGKRFWPASRKNSPKQFQNIVGSKPLIKLKYDYLRLGFKPEDIFVSTGIQYKKEVEEILKELPQSHFIYEPEMRDTGPAVALAVAYVKKHFPNEVVSTQWADHYIKHPKIFIESLKEAEKIVKSENKTIIIGVKPTFPSPHRGHIKFGKKIKNLNGSDKNVLCEFIRFVEKPALEVARQYIRAGDYSWNTGYFISTPDLILDKYKKFARTTYGIIKKIYDSDFSAKSLAEFGKANKISFDYAFAENLNPSEAYTINSGMGWYDVGEWISLKEALQHSDSDVVTHGEVIDSNSENCLVYNYEPKKLVATIQLKDMIVVNTRDVIAVFHKDDNPKLKEFLKKLEKKGKSQYL</sequence>
<protein>
    <submittedName>
        <fullName evidence="3">Uncharacterized protein</fullName>
    </submittedName>
</protein>
<dbReference type="Gene3D" id="3.90.550.10">
    <property type="entry name" value="Spore Coat Polysaccharide Biosynthesis Protein SpsA, Chain A"/>
    <property type="match status" value="1"/>
</dbReference>
<feature type="domain" description="Nucleotidyl transferase" evidence="1">
    <location>
        <begin position="2"/>
        <end position="285"/>
    </location>
</feature>
<dbReference type="InterPro" id="IPR051161">
    <property type="entry name" value="Mannose-6P_isomerase_type2"/>
</dbReference>
<dbReference type="STRING" id="1802624.A2982_02550"/>
<dbReference type="SUPFAM" id="SSF159283">
    <property type="entry name" value="Guanosine diphospho-D-mannose pyrophosphorylase/mannose-6-phosphate isomerase linker domain"/>
    <property type="match status" value="1"/>
</dbReference>
<dbReference type="AlphaFoldDB" id="A0A1F4V495"/>
<reference evidence="3 4" key="1">
    <citation type="journal article" date="2016" name="Nat. Commun.">
        <title>Thousands of microbial genomes shed light on interconnected biogeochemical processes in an aquifer system.</title>
        <authorList>
            <person name="Anantharaman K."/>
            <person name="Brown C.T."/>
            <person name="Hug L.A."/>
            <person name="Sharon I."/>
            <person name="Castelle C.J."/>
            <person name="Probst A.J."/>
            <person name="Thomas B.C."/>
            <person name="Singh A."/>
            <person name="Wilkins M.J."/>
            <person name="Karaoz U."/>
            <person name="Brodie E.L."/>
            <person name="Williams K.H."/>
            <person name="Hubbard S.S."/>
            <person name="Banfield J.F."/>
        </authorList>
    </citation>
    <scope>NUCLEOTIDE SEQUENCE [LARGE SCALE GENOMIC DNA]</scope>
</reference>
<dbReference type="Pfam" id="PF00483">
    <property type="entry name" value="NTP_transferase"/>
    <property type="match status" value="1"/>
</dbReference>
<dbReference type="PANTHER" id="PTHR46390">
    <property type="entry name" value="MANNOSE-1-PHOSPHATE GUANYLYLTRANSFERASE"/>
    <property type="match status" value="1"/>
</dbReference>
<comment type="caution">
    <text evidence="3">The sequence shown here is derived from an EMBL/GenBank/DDBJ whole genome shotgun (WGS) entry which is preliminary data.</text>
</comment>
<evidence type="ECO:0000259" key="1">
    <source>
        <dbReference type="Pfam" id="PF00483"/>
    </source>
</evidence>
<dbReference type="EMBL" id="MEVH01000011">
    <property type="protein sequence ID" value="OGC51880.1"/>
    <property type="molecule type" value="Genomic_DNA"/>
</dbReference>